<dbReference type="EMBL" id="JAEEGC010000008">
    <property type="protein sequence ID" value="MBV7271724.1"/>
    <property type="molecule type" value="Genomic_DNA"/>
</dbReference>
<dbReference type="GO" id="GO:0098796">
    <property type="term" value="C:membrane protein complex"/>
    <property type="evidence" value="ECO:0007669"/>
    <property type="project" value="UniProtKB-ARBA"/>
</dbReference>
<accession>A0A949TWK9</accession>
<dbReference type="PANTHER" id="PTHR42798">
    <property type="entry name" value="LIPOPROTEIN-RELEASING SYSTEM ATP-BINDING PROTEIN LOLD"/>
    <property type="match status" value="1"/>
</dbReference>
<sequence length="231" mass="25620">MEILKVENLNKTYGKGENKVEALKDISLQVNKGEFVAIVGASGSGKSTLLHLLGGLDRPSKGKVIIDGESIYNYKEENLAIFRRRKIGFIFQFFNLIPVLDVEENIALPALLDNDKVDRSYLQEIIELLGLEERKNHLPSELSGGQQQRVSIGRALLNKPSIILADEPTGNLDSKNSKEVIDLLKFTARKYNQTLILITHDVSIAAMADRVITIEDGEIISDKHLKSNLGA</sequence>
<protein>
    <submittedName>
        <fullName evidence="6">ABC transporter ATP-binding protein</fullName>
    </submittedName>
</protein>
<evidence type="ECO:0000313" key="7">
    <source>
        <dbReference type="Proteomes" id="UP000694308"/>
    </source>
</evidence>
<gene>
    <name evidence="6" type="ORF">I6U48_02195</name>
</gene>
<comment type="caution">
    <text evidence="6">The sequence shown here is derived from an EMBL/GenBank/DDBJ whole genome shotgun (WGS) entry which is preliminary data.</text>
</comment>
<proteinExistence type="inferred from homology"/>
<dbReference type="PROSITE" id="PS50893">
    <property type="entry name" value="ABC_TRANSPORTER_2"/>
    <property type="match status" value="1"/>
</dbReference>
<dbReference type="FunFam" id="3.40.50.300:FF:000032">
    <property type="entry name" value="Export ABC transporter ATP-binding protein"/>
    <property type="match status" value="1"/>
</dbReference>
<dbReference type="GO" id="GO:0022857">
    <property type="term" value="F:transmembrane transporter activity"/>
    <property type="evidence" value="ECO:0007669"/>
    <property type="project" value="UniProtKB-ARBA"/>
</dbReference>
<keyword evidence="7" id="KW-1185">Reference proteome</keyword>
<dbReference type="Proteomes" id="UP000694308">
    <property type="component" value="Unassembled WGS sequence"/>
</dbReference>
<keyword evidence="4 6" id="KW-0067">ATP-binding</keyword>
<dbReference type="GO" id="GO:0005524">
    <property type="term" value="F:ATP binding"/>
    <property type="evidence" value="ECO:0007669"/>
    <property type="project" value="UniProtKB-KW"/>
</dbReference>
<keyword evidence="3" id="KW-0547">Nucleotide-binding</keyword>
<evidence type="ECO:0000256" key="3">
    <source>
        <dbReference type="ARBA" id="ARBA00022741"/>
    </source>
</evidence>
<dbReference type="InterPro" id="IPR003439">
    <property type="entry name" value="ABC_transporter-like_ATP-bd"/>
</dbReference>
<evidence type="ECO:0000259" key="5">
    <source>
        <dbReference type="PROSITE" id="PS50893"/>
    </source>
</evidence>
<evidence type="ECO:0000313" key="6">
    <source>
        <dbReference type="EMBL" id="MBV7271724.1"/>
    </source>
</evidence>
<feature type="domain" description="ABC transporter" evidence="5">
    <location>
        <begin position="4"/>
        <end position="231"/>
    </location>
</feature>
<dbReference type="AlphaFoldDB" id="A0A949TWK9"/>
<evidence type="ECO:0000256" key="1">
    <source>
        <dbReference type="ARBA" id="ARBA00005417"/>
    </source>
</evidence>
<dbReference type="Pfam" id="PF00005">
    <property type="entry name" value="ABC_tran"/>
    <property type="match status" value="1"/>
</dbReference>
<reference evidence="6" key="1">
    <citation type="submission" date="2020-12" db="EMBL/GenBank/DDBJ databases">
        <title>Clostridium thailandense sp. nov., a novel acetogenic bacterium isolated from peat land soil in Thailand.</title>
        <authorList>
            <person name="Chaikitkaew S."/>
            <person name="Birkeland N.K."/>
        </authorList>
    </citation>
    <scope>NUCLEOTIDE SEQUENCE</scope>
    <source>
        <strain evidence="6">PL3</strain>
    </source>
</reference>
<dbReference type="CDD" id="cd03255">
    <property type="entry name" value="ABC_MJ0796_LolCDE_FtsE"/>
    <property type="match status" value="1"/>
</dbReference>
<dbReference type="InterPro" id="IPR017911">
    <property type="entry name" value="MacB-like_ATP-bd"/>
</dbReference>
<dbReference type="InterPro" id="IPR017871">
    <property type="entry name" value="ABC_transporter-like_CS"/>
</dbReference>
<dbReference type="PROSITE" id="PS00211">
    <property type="entry name" value="ABC_TRANSPORTER_1"/>
    <property type="match status" value="1"/>
</dbReference>
<dbReference type="InterPro" id="IPR003593">
    <property type="entry name" value="AAA+_ATPase"/>
</dbReference>
<keyword evidence="2" id="KW-0813">Transport</keyword>
<dbReference type="GO" id="GO:0016887">
    <property type="term" value="F:ATP hydrolysis activity"/>
    <property type="evidence" value="ECO:0007669"/>
    <property type="project" value="InterPro"/>
</dbReference>
<name>A0A949TWK9_9CLOT</name>
<dbReference type="PANTHER" id="PTHR42798:SF6">
    <property type="entry name" value="CELL DIVISION ATP-BINDING PROTEIN FTSE"/>
    <property type="match status" value="1"/>
</dbReference>
<dbReference type="SMART" id="SM00382">
    <property type="entry name" value="AAA"/>
    <property type="match status" value="1"/>
</dbReference>
<evidence type="ECO:0000256" key="2">
    <source>
        <dbReference type="ARBA" id="ARBA00022448"/>
    </source>
</evidence>
<comment type="similarity">
    <text evidence="1">Belongs to the ABC transporter superfamily.</text>
</comment>
<organism evidence="6 7">
    <name type="scientific">Clostridium thailandense</name>
    <dbReference type="NCBI Taxonomy" id="2794346"/>
    <lineage>
        <taxon>Bacteria</taxon>
        <taxon>Bacillati</taxon>
        <taxon>Bacillota</taxon>
        <taxon>Clostridia</taxon>
        <taxon>Eubacteriales</taxon>
        <taxon>Clostridiaceae</taxon>
        <taxon>Clostridium</taxon>
    </lineage>
</organism>
<evidence type="ECO:0000256" key="4">
    <source>
        <dbReference type="ARBA" id="ARBA00022840"/>
    </source>
</evidence>
<dbReference type="RefSeq" id="WP_218318763.1">
    <property type="nucleotide sequence ID" value="NZ_JAEEGC010000008.1"/>
</dbReference>